<organism evidence="1 2">
    <name type="scientific">Vibrio olivae</name>
    <dbReference type="NCBI Taxonomy" id="1243002"/>
    <lineage>
        <taxon>Bacteria</taxon>
        <taxon>Pseudomonadati</taxon>
        <taxon>Pseudomonadota</taxon>
        <taxon>Gammaproteobacteria</taxon>
        <taxon>Vibrionales</taxon>
        <taxon>Vibrionaceae</taxon>
        <taxon>Vibrio</taxon>
    </lineage>
</organism>
<gene>
    <name evidence="1" type="ORF">ACFFUV_22835</name>
</gene>
<protein>
    <recommendedName>
        <fullName evidence="3">YopX protein domain-containing protein</fullName>
    </recommendedName>
</protein>
<dbReference type="EMBL" id="JBHMEP010000022">
    <property type="protein sequence ID" value="MFB9137788.1"/>
    <property type="molecule type" value="Genomic_DNA"/>
</dbReference>
<evidence type="ECO:0000313" key="2">
    <source>
        <dbReference type="Proteomes" id="UP001589645"/>
    </source>
</evidence>
<evidence type="ECO:0000313" key="1">
    <source>
        <dbReference type="EMBL" id="MFB9137788.1"/>
    </source>
</evidence>
<name>A0ABV5HU63_9VIBR</name>
<comment type="caution">
    <text evidence="1">The sequence shown here is derived from an EMBL/GenBank/DDBJ whole genome shotgun (WGS) entry which is preliminary data.</text>
</comment>
<reference evidence="1 2" key="1">
    <citation type="submission" date="2024-09" db="EMBL/GenBank/DDBJ databases">
        <authorList>
            <person name="Sun Q."/>
            <person name="Mori K."/>
        </authorList>
    </citation>
    <scope>NUCLEOTIDE SEQUENCE [LARGE SCALE GENOMIC DNA]</scope>
    <source>
        <strain evidence="1 2">CECT 8064</strain>
    </source>
</reference>
<proteinExistence type="predicted"/>
<dbReference type="RefSeq" id="WP_390198063.1">
    <property type="nucleotide sequence ID" value="NZ_JBHMEP010000022.1"/>
</dbReference>
<dbReference type="Proteomes" id="UP001589645">
    <property type="component" value="Unassembled WGS sequence"/>
</dbReference>
<sequence>MISAKELRIGDLVKDKAGNIWRVGCVTGIRNESKSLVLEREVDDGIMKWYSGEDDVMPIEINDNILDTIYFKRDKGRDVYRGYGISIEIFDDGYYLSLRNLEDDLSDPIQIKNLHHLQNLLMDLYGHDINIDKLYGNTGE</sequence>
<keyword evidence="2" id="KW-1185">Reference proteome</keyword>
<evidence type="ECO:0008006" key="3">
    <source>
        <dbReference type="Google" id="ProtNLM"/>
    </source>
</evidence>
<accession>A0ABV5HU63</accession>